<evidence type="ECO:0000313" key="2">
    <source>
        <dbReference type="Proteomes" id="UP000053989"/>
    </source>
</evidence>
<dbReference type="HOGENOM" id="CLU_2321748_0_0_1"/>
<dbReference type="Proteomes" id="UP000053989">
    <property type="component" value="Unassembled WGS sequence"/>
</dbReference>
<dbReference type="AlphaFoldDB" id="A0A0C3A2H8"/>
<dbReference type="InParanoid" id="A0A0C3A2H8"/>
<organism evidence="1 2">
    <name type="scientific">Scleroderma citrinum Foug A</name>
    <dbReference type="NCBI Taxonomy" id="1036808"/>
    <lineage>
        <taxon>Eukaryota</taxon>
        <taxon>Fungi</taxon>
        <taxon>Dikarya</taxon>
        <taxon>Basidiomycota</taxon>
        <taxon>Agaricomycotina</taxon>
        <taxon>Agaricomycetes</taxon>
        <taxon>Agaricomycetidae</taxon>
        <taxon>Boletales</taxon>
        <taxon>Sclerodermatineae</taxon>
        <taxon>Sclerodermataceae</taxon>
        <taxon>Scleroderma</taxon>
    </lineage>
</organism>
<keyword evidence="2" id="KW-1185">Reference proteome</keyword>
<proteinExistence type="predicted"/>
<reference evidence="1 2" key="1">
    <citation type="submission" date="2014-04" db="EMBL/GenBank/DDBJ databases">
        <authorList>
            <consortium name="DOE Joint Genome Institute"/>
            <person name="Kuo A."/>
            <person name="Kohler A."/>
            <person name="Nagy L.G."/>
            <person name="Floudas D."/>
            <person name="Copeland A."/>
            <person name="Barry K.W."/>
            <person name="Cichocki N."/>
            <person name="Veneault-Fourrey C."/>
            <person name="LaButti K."/>
            <person name="Lindquist E.A."/>
            <person name="Lipzen A."/>
            <person name="Lundell T."/>
            <person name="Morin E."/>
            <person name="Murat C."/>
            <person name="Sun H."/>
            <person name="Tunlid A."/>
            <person name="Henrissat B."/>
            <person name="Grigoriev I.V."/>
            <person name="Hibbett D.S."/>
            <person name="Martin F."/>
            <person name="Nordberg H.P."/>
            <person name="Cantor M.N."/>
            <person name="Hua S.X."/>
        </authorList>
    </citation>
    <scope>NUCLEOTIDE SEQUENCE [LARGE SCALE GENOMIC DNA]</scope>
    <source>
        <strain evidence="1 2">Foug A</strain>
    </source>
</reference>
<name>A0A0C3A2H8_9AGAM</name>
<reference evidence="2" key="2">
    <citation type="submission" date="2015-01" db="EMBL/GenBank/DDBJ databases">
        <title>Evolutionary Origins and Diversification of the Mycorrhizal Mutualists.</title>
        <authorList>
            <consortium name="DOE Joint Genome Institute"/>
            <consortium name="Mycorrhizal Genomics Consortium"/>
            <person name="Kohler A."/>
            <person name="Kuo A."/>
            <person name="Nagy L.G."/>
            <person name="Floudas D."/>
            <person name="Copeland A."/>
            <person name="Barry K.W."/>
            <person name="Cichocki N."/>
            <person name="Veneault-Fourrey C."/>
            <person name="LaButti K."/>
            <person name="Lindquist E.A."/>
            <person name="Lipzen A."/>
            <person name="Lundell T."/>
            <person name="Morin E."/>
            <person name="Murat C."/>
            <person name="Riley R."/>
            <person name="Ohm R."/>
            <person name="Sun H."/>
            <person name="Tunlid A."/>
            <person name="Henrissat B."/>
            <person name="Grigoriev I.V."/>
            <person name="Hibbett D.S."/>
            <person name="Martin F."/>
        </authorList>
    </citation>
    <scope>NUCLEOTIDE SEQUENCE [LARGE SCALE GENOMIC DNA]</scope>
    <source>
        <strain evidence="2">Foug A</strain>
    </source>
</reference>
<gene>
    <name evidence="1" type="ORF">SCLCIDRAFT_1049017</name>
</gene>
<dbReference type="EMBL" id="KN822080">
    <property type="protein sequence ID" value="KIM58877.1"/>
    <property type="molecule type" value="Genomic_DNA"/>
</dbReference>
<sequence>MLPHLLTGYGNCSVARISDQCGVQYLLPFMPPSSLALYSSCALYSGLIDSDDWNRYIIMGRLTPSLPVPGWLVKKVDQWSPHRKRTELRLYGTYNAVER</sequence>
<evidence type="ECO:0000313" key="1">
    <source>
        <dbReference type="EMBL" id="KIM58877.1"/>
    </source>
</evidence>
<accession>A0A0C3A2H8</accession>
<protein>
    <submittedName>
        <fullName evidence="1">Uncharacterized protein</fullName>
    </submittedName>
</protein>